<feature type="domain" description="N-acetyltransferase" evidence="1">
    <location>
        <begin position="4"/>
        <end position="142"/>
    </location>
</feature>
<reference evidence="2" key="1">
    <citation type="submission" date="2022-10" db="EMBL/GenBank/DDBJ databases">
        <title>Hoeflea sp. J2-29, isolated from marine algae.</title>
        <authorList>
            <person name="Kristyanto S."/>
            <person name="Kim J.M."/>
            <person name="Jeon C.O."/>
        </authorList>
    </citation>
    <scope>NUCLEOTIDE SEQUENCE</scope>
    <source>
        <strain evidence="2">J2-29</strain>
    </source>
</reference>
<organism evidence="2 3">
    <name type="scientific">Hoeflea ulvae</name>
    <dbReference type="NCBI Taxonomy" id="2983764"/>
    <lineage>
        <taxon>Bacteria</taxon>
        <taxon>Pseudomonadati</taxon>
        <taxon>Pseudomonadota</taxon>
        <taxon>Alphaproteobacteria</taxon>
        <taxon>Hyphomicrobiales</taxon>
        <taxon>Rhizobiaceae</taxon>
        <taxon>Hoeflea</taxon>
    </lineage>
</organism>
<dbReference type="CDD" id="cd04301">
    <property type="entry name" value="NAT_SF"/>
    <property type="match status" value="1"/>
</dbReference>
<dbReference type="RefSeq" id="WP_267613900.1">
    <property type="nucleotide sequence ID" value="NZ_JAOVZQ010000001.1"/>
</dbReference>
<dbReference type="PROSITE" id="PS51186">
    <property type="entry name" value="GNAT"/>
    <property type="match status" value="1"/>
</dbReference>
<dbReference type="EMBL" id="JAOVZQ010000001">
    <property type="protein sequence ID" value="MCY0096052.1"/>
    <property type="molecule type" value="Genomic_DNA"/>
</dbReference>
<name>A0ABT3YJH5_9HYPH</name>
<evidence type="ECO:0000313" key="2">
    <source>
        <dbReference type="EMBL" id="MCY0096052.1"/>
    </source>
</evidence>
<sequence>MTGIDIRPSGPGDLASIERIYPDAFPEEDLLPLVRQLLTQEPAVLSLVAGAGHEITGHILFTPCGITGSDTAAALLAPLAVARKYQRQGIGTALIAEGLSRLRLAGVTRVYVLGDPAYYGRSGFEPETAISPPYPLPEQWRDAWQSVSLDTSQPPARGTLLLPEPWMQPALWAP</sequence>
<accession>A0ABT3YJH5</accession>
<dbReference type="InterPro" id="IPR016181">
    <property type="entry name" value="Acyl_CoA_acyltransferase"/>
</dbReference>
<keyword evidence="3" id="KW-1185">Reference proteome</keyword>
<protein>
    <submittedName>
        <fullName evidence="2">N-acetyltransferase</fullName>
    </submittedName>
</protein>
<dbReference type="Proteomes" id="UP001081283">
    <property type="component" value="Unassembled WGS sequence"/>
</dbReference>
<evidence type="ECO:0000259" key="1">
    <source>
        <dbReference type="PROSITE" id="PS51186"/>
    </source>
</evidence>
<dbReference type="SUPFAM" id="SSF55729">
    <property type="entry name" value="Acyl-CoA N-acyltransferases (Nat)"/>
    <property type="match status" value="1"/>
</dbReference>
<comment type="caution">
    <text evidence="2">The sequence shown here is derived from an EMBL/GenBank/DDBJ whole genome shotgun (WGS) entry which is preliminary data.</text>
</comment>
<gene>
    <name evidence="2" type="ORF">OEG82_18815</name>
</gene>
<proteinExistence type="predicted"/>
<dbReference type="Gene3D" id="3.40.630.30">
    <property type="match status" value="1"/>
</dbReference>
<dbReference type="InterPro" id="IPR000182">
    <property type="entry name" value="GNAT_dom"/>
</dbReference>
<dbReference type="Pfam" id="PF00583">
    <property type="entry name" value="Acetyltransf_1"/>
    <property type="match status" value="1"/>
</dbReference>
<evidence type="ECO:0000313" key="3">
    <source>
        <dbReference type="Proteomes" id="UP001081283"/>
    </source>
</evidence>